<evidence type="ECO:0000313" key="1">
    <source>
        <dbReference type="EMBL" id="EPP38158.1"/>
    </source>
</evidence>
<sequence length="393" mass="44629">MGLQLRLQECIEVFPHLSFDAQVKELIYACQNKELRDFVFKFFRYHPLLKVHDIARAIYLLMALEEGQDLGLDFLKLQQELSGAVRLFCYGGFPWRGLPYPGEHAELGLLLLQISRFYDQSLKLAEMMGSFHQAMFMHEETVFPALWSQEITSPIREKTSLSKSFLYQLDQQIINEYTSVEPTLGFWMQRTCSSSAFVSGSGCKSGIGAYYFGDVGVVNYGPCYGDISDCQGFGISGTVKEFSFVENEGEIECSFLSSTSLPYLRSTGFSYLQDAHLGIRVRHNFWISGRKCKVKSLLEEEDSRNLTFSIFCKGKICQVVEGPRLRSSSLDSYKGPANDVIIHGERDSLRILTSSLRMEIFSLQGERSFWGSNFLINIPYQDACVSLVFEKSS</sequence>
<dbReference type="RefSeq" id="WP_020356071.1">
    <property type="nucleotide sequence ID" value="NZ_KE360587.1"/>
</dbReference>
<comment type="caution">
    <text evidence="1">The sequence shown here is derived from an EMBL/GenBank/DDBJ whole genome shotgun (WGS) entry which is preliminary data.</text>
</comment>
<dbReference type="EMBL" id="ATND01000002">
    <property type="protein sequence ID" value="EPP38158.1"/>
    <property type="molecule type" value="Genomic_DNA"/>
</dbReference>
<reference evidence="1" key="1">
    <citation type="submission" date="2013-04" db="EMBL/GenBank/DDBJ databases">
        <title>Genome sequence of Chlamydia psittaci 10_881_SC42.</title>
        <authorList>
            <person name="Huot-Creasy H."/>
            <person name="McCracken C.L."/>
            <person name="Humphries M."/>
            <person name="Sachse K."/>
            <person name="Laroucau K."/>
            <person name="Bavoil P."/>
            <person name="Myers G.S."/>
        </authorList>
    </citation>
    <scope>NUCLEOTIDE SEQUENCE [LARGE SCALE GENOMIC DNA]</scope>
    <source>
        <strain evidence="1">10_881_SC42</strain>
    </source>
</reference>
<proteinExistence type="predicted"/>
<organism evidence="1 2">
    <name type="scientific">Chlamydia avium</name>
    <dbReference type="NCBI Taxonomy" id="1457141"/>
    <lineage>
        <taxon>Bacteria</taxon>
        <taxon>Pseudomonadati</taxon>
        <taxon>Chlamydiota</taxon>
        <taxon>Chlamydiia</taxon>
        <taxon>Chlamydiales</taxon>
        <taxon>Chlamydiaceae</taxon>
        <taxon>Chlamydia/Chlamydophila group</taxon>
        <taxon>Chlamydia</taxon>
    </lineage>
</organism>
<gene>
    <name evidence="1" type="ORF">CP10881SC42_0596</name>
</gene>
<dbReference type="Proteomes" id="UP000014821">
    <property type="component" value="Unassembled WGS sequence"/>
</dbReference>
<evidence type="ECO:0000313" key="2">
    <source>
        <dbReference type="Proteomes" id="UP000014821"/>
    </source>
</evidence>
<protein>
    <submittedName>
        <fullName evidence="1">Uncharacterized protein</fullName>
    </submittedName>
</protein>
<accession>A0ABN0MRV6</accession>
<keyword evidence="2" id="KW-1185">Reference proteome</keyword>
<name>A0ABN0MRV6_9CHLA</name>